<accession>C7BMU2</accession>
<name>C7BMU2_PHOAA</name>
<dbReference type="STRING" id="291112.PAU_00836"/>
<organism evidence="1 2">
    <name type="scientific">Photorhabdus asymbiotica subsp. asymbiotica (strain ATCC 43949 / 3105-77)</name>
    <name type="common">Xenorhabdus luminescens (strain 2)</name>
    <dbReference type="NCBI Taxonomy" id="553480"/>
    <lineage>
        <taxon>Bacteria</taxon>
        <taxon>Pseudomonadati</taxon>
        <taxon>Pseudomonadota</taxon>
        <taxon>Gammaproteobacteria</taxon>
        <taxon>Enterobacterales</taxon>
        <taxon>Morganellaceae</taxon>
        <taxon>Photorhabdus</taxon>
    </lineage>
</organism>
<dbReference type="EMBL" id="FM162591">
    <property type="protein sequence ID" value="CAQ82928.1"/>
    <property type="molecule type" value="Genomic_DNA"/>
</dbReference>
<evidence type="ECO:0000313" key="2">
    <source>
        <dbReference type="Proteomes" id="UP000002747"/>
    </source>
</evidence>
<reference evidence="1 2" key="1">
    <citation type="journal article" date="2009" name="BMC Genomics">
        <title>Comparative genomics of the emerging human pathogen Photorhabdus asymbiotica with the insect pathogen Photorhabdus luminescens.</title>
        <authorList>
            <person name="Wilkinson P."/>
            <person name="Waterfield N.R."/>
            <person name="Crossman L."/>
            <person name="Corton C."/>
            <person name="Sanchez-Contreras M."/>
            <person name="Vlisidou I."/>
            <person name="Barron A."/>
            <person name="Bignell A."/>
            <person name="Clark L."/>
            <person name="Ormond D."/>
            <person name="Mayho M."/>
            <person name="Bason N."/>
            <person name="Smith F."/>
            <person name="Simmonds M."/>
            <person name="Churcher C."/>
            <person name="Harris D."/>
            <person name="Thompson N.R."/>
            <person name="Quail M."/>
            <person name="Parkhill J."/>
            <person name="ffrench-Constant R.H."/>
        </authorList>
    </citation>
    <scope>NUCLEOTIDE SEQUENCE [LARGE SCALE GENOMIC DNA]</scope>
    <source>
        <strain evidence="2">ATCC 43949 / 3105-77</strain>
    </source>
</reference>
<sequence>MSFMDKPFFLAFIEDESLVTNSFIFREIKIHT</sequence>
<gene>
    <name evidence="1" type="ordered locus">PAU_00836</name>
</gene>
<protein>
    <submittedName>
        <fullName evidence="1">Uncharacterized protein</fullName>
    </submittedName>
</protein>
<dbReference type="Proteomes" id="UP000002747">
    <property type="component" value="Chromosome"/>
</dbReference>
<evidence type="ECO:0000313" key="1">
    <source>
        <dbReference type="EMBL" id="CAQ82928.1"/>
    </source>
</evidence>
<proteinExistence type="predicted"/>
<dbReference type="AlphaFoldDB" id="C7BMU2"/>
<dbReference type="KEGG" id="pay:PAU_00836"/>